<dbReference type="InterPro" id="IPR033184">
    <property type="entry name" value="PRRC2"/>
</dbReference>
<feature type="compositionally biased region" description="Low complexity" evidence="2">
    <location>
        <begin position="124"/>
        <end position="138"/>
    </location>
</feature>
<name>A0A914W8D3_9BILA</name>
<accession>A0A914W8D3</accession>
<feature type="compositionally biased region" description="Low complexity" evidence="2">
    <location>
        <begin position="309"/>
        <end position="330"/>
    </location>
</feature>
<feature type="compositionally biased region" description="Low complexity" evidence="2">
    <location>
        <begin position="267"/>
        <end position="276"/>
    </location>
</feature>
<dbReference type="Proteomes" id="UP000887566">
    <property type="component" value="Unplaced"/>
</dbReference>
<evidence type="ECO:0000259" key="3">
    <source>
        <dbReference type="Pfam" id="PF07001"/>
    </source>
</evidence>
<feature type="compositionally biased region" description="Pro residues" evidence="2">
    <location>
        <begin position="277"/>
        <end position="286"/>
    </location>
</feature>
<dbReference type="GO" id="GO:0030154">
    <property type="term" value="P:cell differentiation"/>
    <property type="evidence" value="ECO:0007669"/>
    <property type="project" value="TreeGrafter"/>
</dbReference>
<feature type="compositionally biased region" description="Low complexity" evidence="2">
    <location>
        <begin position="360"/>
        <end position="373"/>
    </location>
</feature>
<evidence type="ECO:0000313" key="5">
    <source>
        <dbReference type="WBParaSite" id="PSAMB.scaffold3241size19123.g20798.t1"/>
    </source>
</evidence>
<keyword evidence="4" id="KW-1185">Reference proteome</keyword>
<feature type="domain" description="BAT2 N-terminal" evidence="3">
    <location>
        <begin position="14"/>
        <end position="132"/>
    </location>
</feature>
<protein>
    <submittedName>
        <fullName evidence="5">BAT2 N-terminal domain-containing protein</fullName>
    </submittedName>
</protein>
<evidence type="ECO:0000256" key="2">
    <source>
        <dbReference type="SAM" id="MobiDB-lite"/>
    </source>
</evidence>
<reference evidence="5" key="1">
    <citation type="submission" date="2022-11" db="UniProtKB">
        <authorList>
            <consortium name="WormBaseParasite"/>
        </authorList>
    </citation>
    <scope>IDENTIFICATION</scope>
</reference>
<dbReference type="InterPro" id="IPR009738">
    <property type="entry name" value="BAT2_N"/>
</dbReference>
<feature type="compositionally biased region" description="Polar residues" evidence="2">
    <location>
        <begin position="228"/>
        <end position="238"/>
    </location>
</feature>
<dbReference type="Pfam" id="PF07001">
    <property type="entry name" value="BAT2_N"/>
    <property type="match status" value="1"/>
</dbReference>
<feature type="compositionally biased region" description="Polar residues" evidence="2">
    <location>
        <begin position="104"/>
        <end position="113"/>
    </location>
</feature>
<feature type="compositionally biased region" description="Pro residues" evidence="2">
    <location>
        <begin position="493"/>
        <end position="505"/>
    </location>
</feature>
<feature type="compositionally biased region" description="Low complexity" evidence="2">
    <location>
        <begin position="1"/>
        <end position="19"/>
    </location>
</feature>
<feature type="compositionally biased region" description="Low complexity" evidence="2">
    <location>
        <begin position="418"/>
        <end position="433"/>
    </location>
</feature>
<feature type="compositionally biased region" description="Gly residues" evidence="2">
    <location>
        <begin position="289"/>
        <end position="303"/>
    </location>
</feature>
<feature type="compositionally biased region" description="Low complexity" evidence="2">
    <location>
        <begin position="196"/>
        <end position="216"/>
    </location>
</feature>
<dbReference type="WBParaSite" id="PSAMB.scaffold3241size19123.g20798.t1">
    <property type="protein sequence ID" value="PSAMB.scaffold3241size19123.g20798.t1"/>
    <property type="gene ID" value="PSAMB.scaffold3241size19123.g20798"/>
</dbReference>
<dbReference type="PANTHER" id="PTHR14038:SF0">
    <property type="entry name" value="LP18708P"/>
    <property type="match status" value="1"/>
</dbReference>
<evidence type="ECO:0000313" key="4">
    <source>
        <dbReference type="Proteomes" id="UP000887566"/>
    </source>
</evidence>
<feature type="region of interest" description="Disordered" evidence="2">
    <location>
        <begin position="1"/>
        <end position="505"/>
    </location>
</feature>
<feature type="compositionally biased region" description="Polar residues" evidence="2">
    <location>
        <begin position="151"/>
        <end position="172"/>
    </location>
</feature>
<feature type="compositionally biased region" description="Low complexity" evidence="2">
    <location>
        <begin position="29"/>
        <end position="45"/>
    </location>
</feature>
<keyword evidence="1" id="KW-0597">Phosphoprotein</keyword>
<sequence length="505" mass="52244">MSAFSSSSRSASGAAKGRFQQQNINSVFASKGSSASKASGPSKHGLQSLGKQTTAVRRMPPPATLPSLRAESAGQDPAVALVPQGGTGWGTQTQSSTDSGKSAVDSSVNGSTKLEQDQRNAAQGALSGRAGSSPSAGGPDLRPTWAKADQTPISATNTRDFPTLSAAATKTTPIPEGAGSLKPQKSGSWKAGGGSAQSKSELENQQNLLNQQAQEQKQLRGESVGEEQATTTTTSNRASIDRDSPHTATGGGADHAQPSTTRPYLASSTTSSNNPPNRGPPVPPPARYYGGGGGGYGSGGGGPAPYSQPPSLHHQQQQSKPPHGYGQQSNYGGGGAGMPPMHGSNQAPPPRGYGSQDARYQQSQSSPQNQNSGYPPPPQQQRPSPMYDGGGGGGAYGPPPMTSSRPPAYDVMPPSESPPVSSNRGDYQPTNQQQGGGYGPPHGGYARRPMPPPIAENDENYDDVDDYPGPYRRSDEPRVMWSDDEDSMGPPRGRGPPPHPSVRYQ</sequence>
<organism evidence="4 5">
    <name type="scientific">Plectus sambesii</name>
    <dbReference type="NCBI Taxonomy" id="2011161"/>
    <lineage>
        <taxon>Eukaryota</taxon>
        <taxon>Metazoa</taxon>
        <taxon>Ecdysozoa</taxon>
        <taxon>Nematoda</taxon>
        <taxon>Chromadorea</taxon>
        <taxon>Plectida</taxon>
        <taxon>Plectina</taxon>
        <taxon>Plectoidea</taxon>
        <taxon>Plectidae</taxon>
        <taxon>Plectus</taxon>
    </lineage>
</organism>
<proteinExistence type="predicted"/>
<feature type="compositionally biased region" description="Acidic residues" evidence="2">
    <location>
        <begin position="456"/>
        <end position="466"/>
    </location>
</feature>
<evidence type="ECO:0000256" key="1">
    <source>
        <dbReference type="ARBA" id="ARBA00022553"/>
    </source>
</evidence>
<feature type="compositionally biased region" description="Low complexity" evidence="2">
    <location>
        <begin position="90"/>
        <end position="102"/>
    </location>
</feature>
<dbReference type="PANTHER" id="PTHR14038">
    <property type="entry name" value="BAT2 HLA-B-ASSOCIATED TRANSCRIPT 2"/>
    <property type="match status" value="1"/>
</dbReference>
<dbReference type="AlphaFoldDB" id="A0A914W8D3"/>